<dbReference type="PANTHER" id="PTHR48407:SF1">
    <property type="entry name" value="CRANIOFACIAL DEVELOPMENT PROTEIN 1"/>
    <property type="match status" value="1"/>
</dbReference>
<dbReference type="GeneID" id="30963424"/>
<protein>
    <recommendedName>
        <fullName evidence="2">SWR1-complex protein 5</fullName>
    </recommendedName>
</protein>
<feature type="compositionally biased region" description="Low complexity" evidence="4">
    <location>
        <begin position="133"/>
        <end position="147"/>
    </location>
</feature>
<feature type="region of interest" description="Disordered" evidence="4">
    <location>
        <begin position="133"/>
        <end position="171"/>
    </location>
</feature>
<accession>A0A1D2VR28</accession>
<dbReference type="InterPro" id="IPR027124">
    <property type="entry name" value="Swc5/CFDP1/2"/>
</dbReference>
<gene>
    <name evidence="6" type="ORF">ASCRUDRAFT_23283</name>
</gene>
<evidence type="ECO:0000259" key="5">
    <source>
        <dbReference type="PROSITE" id="PS51279"/>
    </source>
</evidence>
<feature type="domain" description="BCNT-C" evidence="5">
    <location>
        <begin position="174"/>
        <end position="251"/>
    </location>
</feature>
<feature type="non-terminal residue" evidence="6">
    <location>
        <position position="252"/>
    </location>
</feature>
<dbReference type="STRING" id="1344418.A0A1D2VR28"/>
<dbReference type="Proteomes" id="UP000095038">
    <property type="component" value="Unassembled WGS sequence"/>
</dbReference>
<dbReference type="InParanoid" id="A0A1D2VR28"/>
<keyword evidence="7" id="KW-1185">Reference proteome</keyword>
<dbReference type="InterPro" id="IPR011421">
    <property type="entry name" value="BCNT-C"/>
</dbReference>
<evidence type="ECO:0000313" key="6">
    <source>
        <dbReference type="EMBL" id="ODV64048.1"/>
    </source>
</evidence>
<proteinExistence type="inferred from homology"/>
<dbReference type="Pfam" id="PF07572">
    <property type="entry name" value="BCNT"/>
    <property type="match status" value="1"/>
</dbReference>
<dbReference type="RefSeq" id="XP_020050355.1">
    <property type="nucleotide sequence ID" value="XM_020189788.1"/>
</dbReference>
<name>A0A1D2VR28_9ASCO</name>
<feature type="region of interest" description="Disordered" evidence="4">
    <location>
        <begin position="65"/>
        <end position="92"/>
    </location>
</feature>
<evidence type="ECO:0000256" key="1">
    <source>
        <dbReference type="ARBA" id="ARBA00010465"/>
    </source>
</evidence>
<dbReference type="FunCoup" id="A0A1D2VR28">
    <property type="interactions" value="466"/>
</dbReference>
<dbReference type="GO" id="GO:0005829">
    <property type="term" value="C:cytosol"/>
    <property type="evidence" value="ECO:0007669"/>
    <property type="project" value="EnsemblFungi"/>
</dbReference>
<comment type="function">
    <text evidence="3">Component of the SWR1 complex which mediates the ATP-dependent exchange of histone H2A for the H2A variant HZT1 leading to transcriptional regulation of selected genes by chromatin remodeling. Involved in chromosome stability.</text>
</comment>
<feature type="compositionally biased region" description="Polar residues" evidence="4">
    <location>
        <begin position="74"/>
        <end position="86"/>
    </location>
</feature>
<evidence type="ECO:0000256" key="4">
    <source>
        <dbReference type="SAM" id="MobiDB-lite"/>
    </source>
</evidence>
<sequence>ETSREIKRANYNKIESQTGGLIKTRHQRRLEQLELNGKKFLSVSLDNGHGNENINLIWEQMNKSNSDRSKSLEEAQQNAIGPTKKNNALKDGDNQMIKIKTSYEFAGETISEEKYVNTNSAEAKAYLNSIHSNLNSTSNKNNNNNKTRTFRKSNNENNSNNKESNIKIKKRIKRKRPSIIDAIINNAKLQKINTLEKSRLDWASFVDRNNIDNELKSHNKDGYLSKQDFLHKVELNKDLQYKLANKKLNSLK</sequence>
<feature type="non-terminal residue" evidence="6">
    <location>
        <position position="1"/>
    </location>
</feature>
<evidence type="ECO:0000256" key="3">
    <source>
        <dbReference type="ARBA" id="ARBA00025222"/>
    </source>
</evidence>
<dbReference type="OrthoDB" id="445677at2759"/>
<dbReference type="GO" id="GO:0006338">
    <property type="term" value="P:chromatin remodeling"/>
    <property type="evidence" value="ECO:0007669"/>
    <property type="project" value="EnsemblFungi"/>
</dbReference>
<dbReference type="AlphaFoldDB" id="A0A1D2VR28"/>
<organism evidence="6 7">
    <name type="scientific">Ascoidea rubescens DSM 1968</name>
    <dbReference type="NCBI Taxonomy" id="1344418"/>
    <lineage>
        <taxon>Eukaryota</taxon>
        <taxon>Fungi</taxon>
        <taxon>Dikarya</taxon>
        <taxon>Ascomycota</taxon>
        <taxon>Saccharomycotina</taxon>
        <taxon>Saccharomycetes</taxon>
        <taxon>Ascoideaceae</taxon>
        <taxon>Ascoidea</taxon>
    </lineage>
</organism>
<evidence type="ECO:0000256" key="2">
    <source>
        <dbReference type="ARBA" id="ARBA00019138"/>
    </source>
</evidence>
<comment type="similarity">
    <text evidence="1">Belongs to the SWC5 family.</text>
</comment>
<dbReference type="GO" id="GO:0000812">
    <property type="term" value="C:Swr1 complex"/>
    <property type="evidence" value="ECO:0007669"/>
    <property type="project" value="EnsemblFungi"/>
</dbReference>
<dbReference type="EMBL" id="KV454475">
    <property type="protein sequence ID" value="ODV64048.1"/>
    <property type="molecule type" value="Genomic_DNA"/>
</dbReference>
<dbReference type="PANTHER" id="PTHR48407">
    <property type="entry name" value="CRANIOFACIAL DEVELOPMENT PROTEIN 1"/>
    <property type="match status" value="1"/>
</dbReference>
<reference evidence="7" key="1">
    <citation type="submission" date="2016-05" db="EMBL/GenBank/DDBJ databases">
        <title>Comparative genomics of biotechnologically important yeasts.</title>
        <authorList>
            <consortium name="DOE Joint Genome Institute"/>
            <person name="Riley R."/>
            <person name="Haridas S."/>
            <person name="Wolfe K.H."/>
            <person name="Lopes M.R."/>
            <person name="Hittinger C.T."/>
            <person name="Goker M."/>
            <person name="Salamov A."/>
            <person name="Wisecaver J."/>
            <person name="Long T.M."/>
            <person name="Aerts A.L."/>
            <person name="Barry K."/>
            <person name="Choi C."/>
            <person name="Clum A."/>
            <person name="Coughlan A.Y."/>
            <person name="Deshpande S."/>
            <person name="Douglass A.P."/>
            <person name="Hanson S.J."/>
            <person name="Klenk H.-P."/>
            <person name="Labutti K."/>
            <person name="Lapidus A."/>
            <person name="Lindquist E."/>
            <person name="Lipzen A."/>
            <person name="Meier-Kolthoff J.P."/>
            <person name="Ohm R.A."/>
            <person name="Otillar R.P."/>
            <person name="Pangilinan J."/>
            <person name="Peng Y."/>
            <person name="Rokas A."/>
            <person name="Rosa C.A."/>
            <person name="Scheuner C."/>
            <person name="Sibirny A.A."/>
            <person name="Slot J.C."/>
            <person name="Stielow J.B."/>
            <person name="Sun H."/>
            <person name="Kurtzman C.P."/>
            <person name="Blackwell M."/>
            <person name="Grigoriev I.V."/>
            <person name="Jeffries T.W."/>
        </authorList>
    </citation>
    <scope>NUCLEOTIDE SEQUENCE [LARGE SCALE GENOMIC DNA]</scope>
    <source>
        <strain evidence="7">DSM 1968</strain>
    </source>
</reference>
<dbReference type="PROSITE" id="PS51279">
    <property type="entry name" value="BCNT_C"/>
    <property type="match status" value="1"/>
</dbReference>
<evidence type="ECO:0000313" key="7">
    <source>
        <dbReference type="Proteomes" id="UP000095038"/>
    </source>
</evidence>